<evidence type="ECO:0000256" key="1">
    <source>
        <dbReference type="ARBA" id="ARBA00022443"/>
    </source>
</evidence>
<dbReference type="InterPro" id="IPR036028">
    <property type="entry name" value="SH3-like_dom_sf"/>
</dbReference>
<feature type="compositionally biased region" description="Low complexity" evidence="3">
    <location>
        <begin position="138"/>
        <end position="182"/>
    </location>
</feature>
<dbReference type="PROSITE" id="PS50002">
    <property type="entry name" value="SH3"/>
    <property type="match status" value="1"/>
</dbReference>
<feature type="region of interest" description="Disordered" evidence="3">
    <location>
        <begin position="266"/>
        <end position="298"/>
    </location>
</feature>
<feature type="compositionally biased region" description="Polar residues" evidence="3">
    <location>
        <begin position="266"/>
        <end position="290"/>
    </location>
</feature>
<protein>
    <recommendedName>
        <fullName evidence="5">SH3 domain-containing protein</fullName>
    </recommendedName>
</protein>
<evidence type="ECO:0000256" key="2">
    <source>
        <dbReference type="PROSITE-ProRule" id="PRU00192"/>
    </source>
</evidence>
<reference evidence="6 7" key="1">
    <citation type="submission" date="2019-06" db="EMBL/GenBank/DDBJ databases">
        <title>A chromosomal-level reference genome of Carpinus fangiana (Coryloideae, Betulaceae).</title>
        <authorList>
            <person name="Yang X."/>
            <person name="Wang Z."/>
            <person name="Zhang L."/>
            <person name="Hao G."/>
            <person name="Liu J."/>
            <person name="Yang Y."/>
        </authorList>
    </citation>
    <scope>NUCLEOTIDE SEQUENCE [LARGE SCALE GENOMIC DNA]</scope>
    <source>
        <strain evidence="6">Cfa_2016G</strain>
        <tissue evidence="6">Leaf</tissue>
    </source>
</reference>
<gene>
    <name evidence="6" type="ORF">FH972_023170</name>
</gene>
<dbReference type="InterPro" id="IPR001452">
    <property type="entry name" value="SH3_domain"/>
</dbReference>
<feature type="compositionally biased region" description="Low complexity" evidence="3">
    <location>
        <begin position="639"/>
        <end position="678"/>
    </location>
</feature>
<dbReference type="EMBL" id="VIBQ01000013">
    <property type="protein sequence ID" value="KAB8346122.1"/>
    <property type="molecule type" value="Genomic_DNA"/>
</dbReference>
<evidence type="ECO:0000313" key="6">
    <source>
        <dbReference type="EMBL" id="KAB8346122.1"/>
    </source>
</evidence>
<keyword evidence="4" id="KW-1133">Transmembrane helix</keyword>
<dbReference type="OrthoDB" id="1939637at2759"/>
<feature type="region of interest" description="Disordered" evidence="3">
    <location>
        <begin position="46"/>
        <end position="85"/>
    </location>
</feature>
<feature type="region of interest" description="Disordered" evidence="3">
    <location>
        <begin position="339"/>
        <end position="422"/>
    </location>
</feature>
<feature type="compositionally biased region" description="Pro residues" evidence="3">
    <location>
        <begin position="574"/>
        <end position="597"/>
    </location>
</feature>
<evidence type="ECO:0000256" key="3">
    <source>
        <dbReference type="SAM" id="MobiDB-lite"/>
    </source>
</evidence>
<comment type="caution">
    <text evidence="6">The sequence shown here is derived from an EMBL/GenBank/DDBJ whole genome shotgun (WGS) entry which is preliminary data.</text>
</comment>
<feature type="compositionally biased region" description="Polar residues" evidence="3">
    <location>
        <begin position="468"/>
        <end position="477"/>
    </location>
</feature>
<keyword evidence="4" id="KW-0812">Transmembrane</keyword>
<keyword evidence="4" id="KW-0472">Membrane</keyword>
<feature type="domain" description="SH3" evidence="5">
    <location>
        <begin position="488"/>
        <end position="549"/>
    </location>
</feature>
<dbReference type="SUPFAM" id="SSF50044">
    <property type="entry name" value="SH3-domain"/>
    <property type="match status" value="1"/>
</dbReference>
<keyword evidence="1 2" id="KW-0728">SH3 domain</keyword>
<evidence type="ECO:0000313" key="7">
    <source>
        <dbReference type="Proteomes" id="UP000327013"/>
    </source>
</evidence>
<accession>A0A5N6KUN6</accession>
<feature type="compositionally biased region" description="Polar residues" evidence="3">
    <location>
        <begin position="49"/>
        <end position="59"/>
    </location>
</feature>
<feature type="compositionally biased region" description="Low complexity" evidence="3">
    <location>
        <begin position="198"/>
        <end position="220"/>
    </location>
</feature>
<feature type="compositionally biased region" description="Low complexity" evidence="3">
    <location>
        <begin position="344"/>
        <end position="355"/>
    </location>
</feature>
<organism evidence="6 7">
    <name type="scientific">Carpinus fangiana</name>
    <dbReference type="NCBI Taxonomy" id="176857"/>
    <lineage>
        <taxon>Eukaryota</taxon>
        <taxon>Viridiplantae</taxon>
        <taxon>Streptophyta</taxon>
        <taxon>Embryophyta</taxon>
        <taxon>Tracheophyta</taxon>
        <taxon>Spermatophyta</taxon>
        <taxon>Magnoliopsida</taxon>
        <taxon>eudicotyledons</taxon>
        <taxon>Gunneridae</taxon>
        <taxon>Pentapetalae</taxon>
        <taxon>rosids</taxon>
        <taxon>fabids</taxon>
        <taxon>Fagales</taxon>
        <taxon>Betulaceae</taxon>
        <taxon>Carpinus</taxon>
    </lineage>
</organism>
<evidence type="ECO:0000256" key="4">
    <source>
        <dbReference type="SAM" id="Phobius"/>
    </source>
</evidence>
<keyword evidence="7" id="KW-1185">Reference proteome</keyword>
<feature type="region of interest" description="Disordered" evidence="3">
    <location>
        <begin position="454"/>
        <end position="486"/>
    </location>
</feature>
<feature type="compositionally biased region" description="Polar residues" evidence="3">
    <location>
        <begin position="231"/>
        <end position="242"/>
    </location>
</feature>
<dbReference type="Pfam" id="PF14604">
    <property type="entry name" value="SH3_9"/>
    <property type="match status" value="1"/>
</dbReference>
<feature type="transmembrane region" description="Helical" evidence="4">
    <location>
        <begin position="302"/>
        <end position="325"/>
    </location>
</feature>
<evidence type="ECO:0000259" key="5">
    <source>
        <dbReference type="PROSITE" id="PS50002"/>
    </source>
</evidence>
<dbReference type="AlphaFoldDB" id="A0A5N6KUN6"/>
<proteinExistence type="predicted"/>
<feature type="region of interest" description="Disordered" evidence="3">
    <location>
        <begin position="542"/>
        <end position="693"/>
    </location>
</feature>
<feature type="compositionally biased region" description="Polar residues" evidence="3">
    <location>
        <begin position="615"/>
        <end position="627"/>
    </location>
</feature>
<dbReference type="Gene3D" id="2.30.30.40">
    <property type="entry name" value="SH3 Domains"/>
    <property type="match status" value="1"/>
</dbReference>
<feature type="compositionally biased region" description="Pro residues" evidence="3">
    <location>
        <begin position="550"/>
        <end position="560"/>
    </location>
</feature>
<dbReference type="Proteomes" id="UP000327013">
    <property type="component" value="Unassembled WGS sequence"/>
</dbReference>
<sequence length="693" mass="71288">MITDQAGPLPGSFTTQVQADDDGWLRSSAKRSGWATLDGRQERALSVSRAASQFPTSTPRRCRDGCPRSPRSASSLPFSRRLPTRPRADAPLHPLLHLPAVLVHRFHSFLRQQQPLLSILHAGSAAAPRQLGAGGPPDFFDSGSQGSSFGSSSDSNNGDQNSSQKPTHTQQQVQHTQQAQPKSNGQDSGNNTPDFFDAATATSKTTAPKATAKPSSSSASWLLGPPVRGTPSATSSKHSATAISPPKSIASSKLGDSIATASWSSGASHATASPSSTLDLSSAGSTATPDSSKQSSGLSGGAAAGIAFGVIFALLAVSLVGFFMYKKKKAQREGQEKLADEKTALAQQQAQTGLAPRVSVRRPGQQAPRLSLRPLTGMFPDMSEKPTGPATNNGMLAVGGAQARSRSPSPGPQPGSIAPTLPAIGGVNDNPFGDSARTSDEQVASGAAMAGMAPKPLNVRSDRPASPAMSQGSNSPPMSMVGGPAGPGPMNVHRVLLEFLPSMADELELRPGQLVRMLHEYDDGWALCKRLDGTQQGVVPRTCLSKVPVKPRPGGPPPPNMRGGPPAGGSRGPPSSPGPMGPPRGPPGPNMRGPPPGARGAQMNRGPPPPGGRMRSQSNSPMMSGRQSPGPFGPGQHPGSGRSSPAPRPRSNSAAVAQRRVTPPSVSPPESQQSSPTQGAAVPNRKPVPGQAL</sequence>
<feature type="region of interest" description="Disordered" evidence="3">
    <location>
        <begin position="1"/>
        <end position="20"/>
    </location>
</feature>
<name>A0A5N6KUN6_9ROSI</name>
<dbReference type="SMART" id="SM00326">
    <property type="entry name" value="SH3"/>
    <property type="match status" value="1"/>
</dbReference>
<feature type="compositionally biased region" description="Polar residues" evidence="3">
    <location>
        <begin position="183"/>
        <end position="193"/>
    </location>
</feature>
<feature type="region of interest" description="Disordered" evidence="3">
    <location>
        <begin position="128"/>
        <end position="252"/>
    </location>
</feature>